<evidence type="ECO:0000313" key="3">
    <source>
        <dbReference type="Proteomes" id="UP000886998"/>
    </source>
</evidence>
<keyword evidence="1" id="KW-0732">Signal</keyword>
<dbReference type="EMBL" id="BMAV01022702">
    <property type="protein sequence ID" value="GFY77910.1"/>
    <property type="molecule type" value="Genomic_DNA"/>
</dbReference>
<proteinExistence type="predicted"/>
<evidence type="ECO:0008006" key="4">
    <source>
        <dbReference type="Google" id="ProtNLM"/>
    </source>
</evidence>
<feature type="signal peptide" evidence="1">
    <location>
        <begin position="1"/>
        <end position="21"/>
    </location>
</feature>
<protein>
    <recommendedName>
        <fullName evidence="4">Secreted protein</fullName>
    </recommendedName>
</protein>
<evidence type="ECO:0000313" key="2">
    <source>
        <dbReference type="EMBL" id="GFY77910.1"/>
    </source>
</evidence>
<sequence length="99" mass="11530">MIHSSEAPPLFFLWFIFRTFPLHVPPTEWPDLGSGRSRACTGVSGYARGVRTGLHPPLRFYMSVIRVRSRIELVPPQPRRLVFYYGRAETSQRPRKIFL</sequence>
<dbReference type="AlphaFoldDB" id="A0A8X6YVI3"/>
<organism evidence="2 3">
    <name type="scientific">Trichonephila inaurata madagascariensis</name>
    <dbReference type="NCBI Taxonomy" id="2747483"/>
    <lineage>
        <taxon>Eukaryota</taxon>
        <taxon>Metazoa</taxon>
        <taxon>Ecdysozoa</taxon>
        <taxon>Arthropoda</taxon>
        <taxon>Chelicerata</taxon>
        <taxon>Arachnida</taxon>
        <taxon>Araneae</taxon>
        <taxon>Araneomorphae</taxon>
        <taxon>Entelegynae</taxon>
        <taxon>Araneoidea</taxon>
        <taxon>Nephilidae</taxon>
        <taxon>Trichonephila</taxon>
        <taxon>Trichonephila inaurata</taxon>
    </lineage>
</organism>
<feature type="chain" id="PRO_5036465700" description="Secreted protein" evidence="1">
    <location>
        <begin position="22"/>
        <end position="99"/>
    </location>
</feature>
<comment type="caution">
    <text evidence="2">The sequence shown here is derived from an EMBL/GenBank/DDBJ whole genome shotgun (WGS) entry which is preliminary data.</text>
</comment>
<name>A0A8X6YVI3_9ARAC</name>
<evidence type="ECO:0000256" key="1">
    <source>
        <dbReference type="SAM" id="SignalP"/>
    </source>
</evidence>
<reference evidence="2" key="1">
    <citation type="submission" date="2020-08" db="EMBL/GenBank/DDBJ databases">
        <title>Multicomponent nature underlies the extraordinary mechanical properties of spider dragline silk.</title>
        <authorList>
            <person name="Kono N."/>
            <person name="Nakamura H."/>
            <person name="Mori M."/>
            <person name="Yoshida Y."/>
            <person name="Ohtoshi R."/>
            <person name="Malay A.D."/>
            <person name="Moran D.A.P."/>
            <person name="Tomita M."/>
            <person name="Numata K."/>
            <person name="Arakawa K."/>
        </authorList>
    </citation>
    <scope>NUCLEOTIDE SEQUENCE</scope>
</reference>
<dbReference type="Proteomes" id="UP000886998">
    <property type="component" value="Unassembled WGS sequence"/>
</dbReference>
<accession>A0A8X6YVI3</accession>
<gene>
    <name evidence="2" type="ORF">TNIN_129091</name>
</gene>
<keyword evidence="3" id="KW-1185">Reference proteome</keyword>